<organism evidence="1 2">
    <name type="scientific">Plasmodium malariae</name>
    <dbReference type="NCBI Taxonomy" id="5858"/>
    <lineage>
        <taxon>Eukaryota</taxon>
        <taxon>Sar</taxon>
        <taxon>Alveolata</taxon>
        <taxon>Apicomplexa</taxon>
        <taxon>Aconoidasida</taxon>
        <taxon>Haemosporida</taxon>
        <taxon>Plasmodiidae</taxon>
        <taxon>Plasmodium</taxon>
        <taxon>Plasmodium (Plasmodium)</taxon>
    </lineage>
</organism>
<reference evidence="2" key="1">
    <citation type="submission" date="2016-05" db="EMBL/GenBank/DDBJ databases">
        <authorList>
            <person name="Naeem Raeece"/>
        </authorList>
    </citation>
    <scope>NUCLEOTIDE SEQUENCE [LARGE SCALE GENOMIC DNA]</scope>
</reference>
<dbReference type="Proteomes" id="UP000078597">
    <property type="component" value="Unassembled WGS sequence"/>
</dbReference>
<dbReference type="EMBL" id="FLQW01006174">
    <property type="protein sequence ID" value="SBT00059.1"/>
    <property type="molecule type" value="Genomic_DNA"/>
</dbReference>
<proteinExistence type="predicted"/>
<gene>
    <name evidence="1" type="ORF">PMALA_073940</name>
</gene>
<evidence type="ECO:0000313" key="2">
    <source>
        <dbReference type="Proteomes" id="UP000078597"/>
    </source>
</evidence>
<protein>
    <submittedName>
        <fullName evidence="1">Uncharacterized protein</fullName>
    </submittedName>
</protein>
<name>A0A1A8X750_PLAMA</name>
<evidence type="ECO:0000313" key="1">
    <source>
        <dbReference type="EMBL" id="SBT00059.1"/>
    </source>
</evidence>
<sequence>MYPLSNGSVLNVIRFDLNNTPKGEFLKESCKGLYQLFHPKDKFSIFIKPLINQQPANASNKSPINNNKNRIKGEASRIANFLRVNFLYNLSPIVLLFLRKSI</sequence>
<dbReference type="AlphaFoldDB" id="A0A1A8X750"/>
<accession>A0A1A8X750</accession>